<dbReference type="Gene3D" id="1.10.357.10">
    <property type="entry name" value="Tetracycline Repressor, domain 2"/>
    <property type="match status" value="1"/>
</dbReference>
<dbReference type="InterPro" id="IPR054129">
    <property type="entry name" value="DesT_TetR_C"/>
</dbReference>
<evidence type="ECO:0000256" key="1">
    <source>
        <dbReference type="ARBA" id="ARBA00023015"/>
    </source>
</evidence>
<proteinExistence type="predicted"/>
<evidence type="ECO:0000256" key="3">
    <source>
        <dbReference type="ARBA" id="ARBA00023163"/>
    </source>
</evidence>
<reference evidence="6 7" key="1">
    <citation type="submission" date="2020-07" db="EMBL/GenBank/DDBJ databases">
        <title>Genome of Haloechinothrix sp.</title>
        <authorList>
            <person name="Tang S.-K."/>
            <person name="Yang L."/>
            <person name="Zhu W.-Y."/>
        </authorList>
    </citation>
    <scope>NUCLEOTIDE SEQUENCE [LARGE SCALE GENOMIC DNA]</scope>
    <source>
        <strain evidence="6 7">YIM 98757</strain>
    </source>
</reference>
<keyword evidence="2 4" id="KW-0238">DNA-binding</keyword>
<gene>
    <name evidence="6" type="ORF">H0B56_18295</name>
</gene>
<dbReference type="Proteomes" id="UP000582974">
    <property type="component" value="Unassembled WGS sequence"/>
</dbReference>
<dbReference type="PROSITE" id="PS50977">
    <property type="entry name" value="HTH_TETR_2"/>
    <property type="match status" value="1"/>
</dbReference>
<dbReference type="InterPro" id="IPR009057">
    <property type="entry name" value="Homeodomain-like_sf"/>
</dbReference>
<dbReference type="InterPro" id="IPR050109">
    <property type="entry name" value="HTH-type_TetR-like_transc_reg"/>
</dbReference>
<keyword evidence="1" id="KW-0805">Transcription regulation</keyword>
<dbReference type="SUPFAM" id="SSF46689">
    <property type="entry name" value="Homeodomain-like"/>
    <property type="match status" value="1"/>
</dbReference>
<accession>A0A838ADX2</accession>
<keyword evidence="3" id="KW-0804">Transcription</keyword>
<evidence type="ECO:0000259" key="5">
    <source>
        <dbReference type="PROSITE" id="PS50977"/>
    </source>
</evidence>
<organism evidence="6 7">
    <name type="scientific">Haloechinothrix aidingensis</name>
    <dbReference type="NCBI Taxonomy" id="2752311"/>
    <lineage>
        <taxon>Bacteria</taxon>
        <taxon>Bacillati</taxon>
        <taxon>Actinomycetota</taxon>
        <taxon>Actinomycetes</taxon>
        <taxon>Pseudonocardiales</taxon>
        <taxon>Pseudonocardiaceae</taxon>
        <taxon>Haloechinothrix</taxon>
    </lineage>
</organism>
<evidence type="ECO:0000313" key="6">
    <source>
        <dbReference type="EMBL" id="MBA0127499.1"/>
    </source>
</evidence>
<dbReference type="PANTHER" id="PTHR30055:SF226">
    <property type="entry name" value="HTH-TYPE TRANSCRIPTIONAL REGULATOR PKSA"/>
    <property type="match status" value="1"/>
</dbReference>
<dbReference type="Pfam" id="PF00440">
    <property type="entry name" value="TetR_N"/>
    <property type="match status" value="1"/>
</dbReference>
<evidence type="ECO:0000256" key="2">
    <source>
        <dbReference type="ARBA" id="ARBA00023125"/>
    </source>
</evidence>
<dbReference type="Pfam" id="PF21943">
    <property type="entry name" value="TetR_C_46"/>
    <property type="match status" value="1"/>
</dbReference>
<comment type="caution">
    <text evidence="6">The sequence shown here is derived from an EMBL/GenBank/DDBJ whole genome shotgun (WGS) entry which is preliminary data.</text>
</comment>
<dbReference type="InterPro" id="IPR001647">
    <property type="entry name" value="HTH_TetR"/>
</dbReference>
<evidence type="ECO:0000256" key="4">
    <source>
        <dbReference type="PROSITE-ProRule" id="PRU00335"/>
    </source>
</evidence>
<dbReference type="GO" id="GO:0000976">
    <property type="term" value="F:transcription cis-regulatory region binding"/>
    <property type="evidence" value="ECO:0007669"/>
    <property type="project" value="TreeGrafter"/>
</dbReference>
<dbReference type="EMBL" id="JACCKD010000007">
    <property type="protein sequence ID" value="MBA0127499.1"/>
    <property type="molecule type" value="Genomic_DNA"/>
</dbReference>
<feature type="domain" description="HTH tetR-type" evidence="5">
    <location>
        <begin position="15"/>
        <end position="75"/>
    </location>
</feature>
<dbReference type="GO" id="GO:0003700">
    <property type="term" value="F:DNA-binding transcription factor activity"/>
    <property type="evidence" value="ECO:0007669"/>
    <property type="project" value="TreeGrafter"/>
</dbReference>
<feature type="DNA-binding region" description="H-T-H motif" evidence="4">
    <location>
        <begin position="38"/>
        <end position="57"/>
    </location>
</feature>
<keyword evidence="7" id="KW-1185">Reference proteome</keyword>
<dbReference type="PANTHER" id="PTHR30055">
    <property type="entry name" value="HTH-TYPE TRANSCRIPTIONAL REGULATOR RUTR"/>
    <property type="match status" value="1"/>
</dbReference>
<dbReference type="RefSeq" id="WP_180894319.1">
    <property type="nucleotide sequence ID" value="NZ_JACCKD010000007.1"/>
</dbReference>
<dbReference type="PRINTS" id="PR00455">
    <property type="entry name" value="HTHTETR"/>
</dbReference>
<name>A0A838ADX2_9PSEU</name>
<dbReference type="AlphaFoldDB" id="A0A838ADX2"/>
<sequence>MSTETVPRWRRLEPDERREQILECAIRQFGERPYAAVSTSDVAREAGVARGLINHYFGSKRGLYLEVVRRMVIVSDEHVPRLPAGSLEEQVDAAVDWLLGAIGVHGKTWIAVIGAEGVGDDPEVERILAEADERAAEYVVQMVGLDDVTSHGAELRALIRAFGGMVKAAGREWISKGTLSREQVHFLLSQQLVHLTRELFPRLRELG</sequence>
<protein>
    <submittedName>
        <fullName evidence="6">TetR/AcrR family transcriptional regulator</fullName>
    </submittedName>
</protein>
<evidence type="ECO:0000313" key="7">
    <source>
        <dbReference type="Proteomes" id="UP000582974"/>
    </source>
</evidence>